<protein>
    <submittedName>
        <fullName evidence="2">Uncharacterized protein</fullName>
    </submittedName>
</protein>
<evidence type="ECO:0000256" key="1">
    <source>
        <dbReference type="SAM" id="SignalP"/>
    </source>
</evidence>
<evidence type="ECO:0000313" key="2">
    <source>
        <dbReference type="EMBL" id="KAJ3129665.1"/>
    </source>
</evidence>
<feature type="non-terminal residue" evidence="2">
    <location>
        <position position="62"/>
    </location>
</feature>
<feature type="signal peptide" evidence="1">
    <location>
        <begin position="1"/>
        <end position="18"/>
    </location>
</feature>
<dbReference type="EMBL" id="JADGJH010000413">
    <property type="protein sequence ID" value="KAJ3129665.1"/>
    <property type="molecule type" value="Genomic_DNA"/>
</dbReference>
<evidence type="ECO:0000313" key="3">
    <source>
        <dbReference type="Proteomes" id="UP001211907"/>
    </source>
</evidence>
<gene>
    <name evidence="2" type="ORF">HK100_008472</name>
</gene>
<feature type="chain" id="PRO_5042038887" evidence="1">
    <location>
        <begin position="19"/>
        <end position="62"/>
    </location>
</feature>
<name>A0AAD5T472_9FUNG</name>
<keyword evidence="1" id="KW-0732">Signal</keyword>
<reference evidence="2" key="1">
    <citation type="submission" date="2020-05" db="EMBL/GenBank/DDBJ databases">
        <title>Phylogenomic resolution of chytrid fungi.</title>
        <authorList>
            <person name="Stajich J.E."/>
            <person name="Amses K."/>
            <person name="Simmons R."/>
            <person name="Seto K."/>
            <person name="Myers J."/>
            <person name="Bonds A."/>
            <person name="Quandt C.A."/>
            <person name="Barry K."/>
            <person name="Liu P."/>
            <person name="Grigoriev I."/>
            <person name="Longcore J.E."/>
            <person name="James T.Y."/>
        </authorList>
    </citation>
    <scope>NUCLEOTIDE SEQUENCE</scope>
    <source>
        <strain evidence="2">JEL0513</strain>
    </source>
</reference>
<organism evidence="2 3">
    <name type="scientific">Physocladia obscura</name>
    <dbReference type="NCBI Taxonomy" id="109957"/>
    <lineage>
        <taxon>Eukaryota</taxon>
        <taxon>Fungi</taxon>
        <taxon>Fungi incertae sedis</taxon>
        <taxon>Chytridiomycota</taxon>
        <taxon>Chytridiomycota incertae sedis</taxon>
        <taxon>Chytridiomycetes</taxon>
        <taxon>Chytridiales</taxon>
        <taxon>Chytriomycetaceae</taxon>
        <taxon>Physocladia</taxon>
    </lineage>
</organism>
<accession>A0AAD5T472</accession>
<proteinExistence type="predicted"/>
<dbReference type="AlphaFoldDB" id="A0AAD5T472"/>
<sequence>MLSLFFLRLVAVAVVVHATQSNGGGSSSTFKESTYTFTFDPKQLFNCKTSIMIPGHEPFNNF</sequence>
<dbReference type="Proteomes" id="UP001211907">
    <property type="component" value="Unassembled WGS sequence"/>
</dbReference>
<comment type="caution">
    <text evidence="2">The sequence shown here is derived from an EMBL/GenBank/DDBJ whole genome shotgun (WGS) entry which is preliminary data.</text>
</comment>
<keyword evidence="3" id="KW-1185">Reference proteome</keyword>